<dbReference type="PANTHER" id="PTHR40696">
    <property type="entry name" value="DUF371 FAMILY PROTEIN"/>
    <property type="match status" value="1"/>
</dbReference>
<reference evidence="1 2" key="1">
    <citation type="submission" date="2018-06" db="EMBL/GenBank/DDBJ databases">
        <title>Extensive metabolic versatility and redundancy in microbially diverse, dynamic hydrothermal sediments.</title>
        <authorList>
            <person name="Dombrowski N."/>
            <person name="Teske A."/>
            <person name="Baker B.J."/>
        </authorList>
    </citation>
    <scope>NUCLEOTIDE SEQUENCE [LARGE SCALE GENOMIC DNA]</scope>
    <source>
        <strain evidence="1">B30_G17</strain>
    </source>
</reference>
<dbReference type="EMBL" id="QMQY01000022">
    <property type="protein sequence ID" value="RLE51106.1"/>
    <property type="molecule type" value="Genomic_DNA"/>
</dbReference>
<evidence type="ECO:0000313" key="1">
    <source>
        <dbReference type="EMBL" id="RLE51106.1"/>
    </source>
</evidence>
<dbReference type="InterPro" id="IPR023131">
    <property type="entry name" value="Mth639-like_dom_sf"/>
</dbReference>
<organism evidence="1 2">
    <name type="scientific">Thermoproteota archaeon</name>
    <dbReference type="NCBI Taxonomy" id="2056631"/>
    <lineage>
        <taxon>Archaea</taxon>
        <taxon>Thermoproteota</taxon>
    </lineage>
</organism>
<gene>
    <name evidence="1" type="ORF">DRJ21_00835</name>
</gene>
<proteinExistence type="predicted"/>
<accession>A0A497EVC7</accession>
<dbReference type="PANTHER" id="PTHR40696:SF1">
    <property type="entry name" value="DUF371 DOMAIN-CONTAINING PROTEIN"/>
    <property type="match status" value="1"/>
</dbReference>
<dbReference type="Gene3D" id="2.60.120.630">
    <property type="entry name" value="mth639 domain like"/>
    <property type="match status" value="1"/>
</dbReference>
<dbReference type="Pfam" id="PF04027">
    <property type="entry name" value="DUF371"/>
    <property type="match status" value="1"/>
</dbReference>
<dbReference type="InterPro" id="IPR007171">
    <property type="entry name" value="DUF371"/>
</dbReference>
<dbReference type="AlphaFoldDB" id="A0A497EVC7"/>
<name>A0A497EVC7_9CREN</name>
<protein>
    <submittedName>
        <fullName evidence="1">DUF371 domain-containing protein</fullName>
    </submittedName>
</protein>
<dbReference type="Proteomes" id="UP000281962">
    <property type="component" value="Unassembled WGS sequence"/>
</dbReference>
<comment type="caution">
    <text evidence="1">The sequence shown here is derived from an EMBL/GenBank/DDBJ whole genome shotgun (WGS) entry which is preliminary data.</text>
</comment>
<evidence type="ECO:0000313" key="2">
    <source>
        <dbReference type="Proteomes" id="UP000281962"/>
    </source>
</evidence>
<sequence length="140" mass="15784">MIEILNAHGHPNIKATHRTTFEVTREEYLTKKGDCIIAIGANKGAFHLSEKMKKAIRMGAKVTVIIEIDGLIDEISGEGHPSLTLEDPISLVARKSEYICPRTFMIKADKAASDIDRRIIEKLKAEYWKEVLIKIIAEIR</sequence>